<dbReference type="AlphaFoldDB" id="A0A9D5K9U0"/>
<evidence type="ECO:0000256" key="2">
    <source>
        <dbReference type="ARBA" id="ARBA00023002"/>
    </source>
</evidence>
<sequence length="98" mass="10994">MTEYPKIVAFCCNWCSYAGADAAGTARTQISPHFRIIRTMCSSRIDPELILEAFTKGAWGVLILGCHFGDCHYKNGNYKTLRRVKLMKKTLHGLGIEP</sequence>
<feature type="non-terminal residue" evidence="6">
    <location>
        <position position="98"/>
    </location>
</feature>
<evidence type="ECO:0000256" key="4">
    <source>
        <dbReference type="ARBA" id="ARBA00023014"/>
    </source>
</evidence>
<reference evidence="6" key="1">
    <citation type="submission" date="2019-11" db="EMBL/GenBank/DDBJ databases">
        <title>Microbial mats filling the niche in hypersaline microbial mats.</title>
        <authorList>
            <person name="Wong H.L."/>
            <person name="Macleod F.I."/>
            <person name="White R.A. III"/>
            <person name="Burns B.P."/>
        </authorList>
    </citation>
    <scope>NUCLEOTIDE SEQUENCE</scope>
    <source>
        <strain evidence="6">Bin_327</strain>
    </source>
</reference>
<organism evidence="6 7">
    <name type="scientific">candidate division WOR-3 bacterium</name>
    <dbReference type="NCBI Taxonomy" id="2052148"/>
    <lineage>
        <taxon>Bacteria</taxon>
        <taxon>Bacteria division WOR-3</taxon>
    </lineage>
</organism>
<keyword evidence="4" id="KW-0411">Iron-sulfur</keyword>
<comment type="caution">
    <text evidence="6">The sequence shown here is derived from an EMBL/GenBank/DDBJ whole genome shotgun (WGS) entry which is preliminary data.</text>
</comment>
<proteinExistence type="predicted"/>
<dbReference type="GO" id="GO:0051536">
    <property type="term" value="F:iron-sulfur cluster binding"/>
    <property type="evidence" value="ECO:0007669"/>
    <property type="project" value="UniProtKB-KW"/>
</dbReference>
<keyword evidence="1" id="KW-0479">Metal-binding</keyword>
<protein>
    <submittedName>
        <fullName evidence="6">Hydrogenase iron-sulfur subunit</fullName>
    </submittedName>
</protein>
<dbReference type="GO" id="GO:0046872">
    <property type="term" value="F:metal ion binding"/>
    <property type="evidence" value="ECO:0007669"/>
    <property type="project" value="UniProtKB-KW"/>
</dbReference>
<evidence type="ECO:0000256" key="3">
    <source>
        <dbReference type="ARBA" id="ARBA00023004"/>
    </source>
</evidence>
<evidence type="ECO:0000259" key="5">
    <source>
        <dbReference type="Pfam" id="PF02662"/>
    </source>
</evidence>
<dbReference type="EMBL" id="WJKJ01000205">
    <property type="protein sequence ID" value="MBD3364794.1"/>
    <property type="molecule type" value="Genomic_DNA"/>
</dbReference>
<gene>
    <name evidence="6" type="ORF">GF359_06220</name>
</gene>
<dbReference type="GO" id="GO:0016491">
    <property type="term" value="F:oxidoreductase activity"/>
    <property type="evidence" value="ECO:0007669"/>
    <property type="project" value="UniProtKB-KW"/>
</dbReference>
<accession>A0A9D5K9U0</accession>
<keyword evidence="2" id="KW-0560">Oxidoreductase</keyword>
<dbReference type="InterPro" id="IPR003813">
    <property type="entry name" value="MvhD/FlpD"/>
</dbReference>
<feature type="domain" description="F420-non-reducing hydrogenase iron-sulfur subunit D" evidence="5">
    <location>
        <begin position="7"/>
        <end position="98"/>
    </location>
</feature>
<dbReference type="Pfam" id="PF02662">
    <property type="entry name" value="FlpD"/>
    <property type="match status" value="1"/>
</dbReference>
<evidence type="ECO:0000313" key="7">
    <source>
        <dbReference type="Proteomes" id="UP000630660"/>
    </source>
</evidence>
<evidence type="ECO:0000256" key="1">
    <source>
        <dbReference type="ARBA" id="ARBA00022723"/>
    </source>
</evidence>
<evidence type="ECO:0000313" key="6">
    <source>
        <dbReference type="EMBL" id="MBD3364794.1"/>
    </source>
</evidence>
<dbReference type="Proteomes" id="UP000630660">
    <property type="component" value="Unassembled WGS sequence"/>
</dbReference>
<name>A0A9D5K9U0_UNCW3</name>
<keyword evidence="3" id="KW-0408">Iron</keyword>